<dbReference type="EMBL" id="GBRH01255162">
    <property type="protein sequence ID" value="JAD42733.1"/>
    <property type="molecule type" value="Transcribed_RNA"/>
</dbReference>
<accession>A0A0A8ZYD9</accession>
<sequence>MVVRRCEGSRRKPSLAMCWR</sequence>
<dbReference type="AlphaFoldDB" id="A0A0A8ZYD9"/>
<protein>
    <submittedName>
        <fullName evidence="1">Uncharacterized protein</fullName>
    </submittedName>
</protein>
<proteinExistence type="predicted"/>
<name>A0A0A8ZYD9_ARUDO</name>
<organism evidence="1">
    <name type="scientific">Arundo donax</name>
    <name type="common">Giant reed</name>
    <name type="synonym">Donax arundinaceus</name>
    <dbReference type="NCBI Taxonomy" id="35708"/>
    <lineage>
        <taxon>Eukaryota</taxon>
        <taxon>Viridiplantae</taxon>
        <taxon>Streptophyta</taxon>
        <taxon>Embryophyta</taxon>
        <taxon>Tracheophyta</taxon>
        <taxon>Spermatophyta</taxon>
        <taxon>Magnoliopsida</taxon>
        <taxon>Liliopsida</taxon>
        <taxon>Poales</taxon>
        <taxon>Poaceae</taxon>
        <taxon>PACMAD clade</taxon>
        <taxon>Arundinoideae</taxon>
        <taxon>Arundineae</taxon>
        <taxon>Arundo</taxon>
    </lineage>
</organism>
<evidence type="ECO:0000313" key="1">
    <source>
        <dbReference type="EMBL" id="JAD42733.1"/>
    </source>
</evidence>
<reference evidence="1" key="2">
    <citation type="journal article" date="2015" name="Data Brief">
        <title>Shoot transcriptome of the giant reed, Arundo donax.</title>
        <authorList>
            <person name="Barrero R.A."/>
            <person name="Guerrero F.D."/>
            <person name="Moolhuijzen P."/>
            <person name="Goolsby J.A."/>
            <person name="Tidwell J."/>
            <person name="Bellgard S.E."/>
            <person name="Bellgard M.I."/>
        </authorList>
    </citation>
    <scope>NUCLEOTIDE SEQUENCE</scope>
    <source>
        <tissue evidence="1">Shoot tissue taken approximately 20 cm above the soil surface</tissue>
    </source>
</reference>
<reference evidence="1" key="1">
    <citation type="submission" date="2014-09" db="EMBL/GenBank/DDBJ databases">
        <authorList>
            <person name="Magalhaes I.L.F."/>
            <person name="Oliveira U."/>
            <person name="Santos F.R."/>
            <person name="Vidigal T.H.D.A."/>
            <person name="Brescovit A.D."/>
            <person name="Santos A.J."/>
        </authorList>
    </citation>
    <scope>NUCLEOTIDE SEQUENCE</scope>
    <source>
        <tissue evidence="1">Shoot tissue taken approximately 20 cm above the soil surface</tissue>
    </source>
</reference>